<dbReference type="PANTHER" id="PTHR42760">
    <property type="entry name" value="SHORT-CHAIN DEHYDROGENASES/REDUCTASES FAMILY MEMBER"/>
    <property type="match status" value="1"/>
</dbReference>
<proteinExistence type="inferred from homology"/>
<dbReference type="PRINTS" id="PR00080">
    <property type="entry name" value="SDRFAMILY"/>
</dbReference>
<dbReference type="InterPro" id="IPR020904">
    <property type="entry name" value="Sc_DH/Rdtase_CS"/>
</dbReference>
<sequence length="254" mass="25697">MAKPLEGEIAIVTGGARGIGAATAVALAEAGARVIVTARKVADAEKVAEQIEGGVSLACDVSDPFAIEALVKEVERRLSPPTILINNAGLIGPIGRLDTVDPLAFAANINATLTGAALMARAVLPGMLAKGRGTIVNLSSGAAHRPLEGWTAYCAAKAGLAMVTRSIALEYGEAGIRVFGFAPGVVDTGMQVEIRASGINPVSQLPRESLADAAVPARVIAFLCGAGADAFAGKELDIRDAELRAAAGLPPIEG</sequence>
<dbReference type="PRINTS" id="PR00081">
    <property type="entry name" value="GDHRDH"/>
</dbReference>
<comment type="similarity">
    <text evidence="1 2">Belongs to the short-chain dehydrogenases/reductases (SDR) family.</text>
</comment>
<dbReference type="SUPFAM" id="SSF51735">
    <property type="entry name" value="NAD(P)-binding Rossmann-fold domains"/>
    <property type="match status" value="1"/>
</dbReference>
<dbReference type="EMBL" id="JACIDS010000004">
    <property type="protein sequence ID" value="MBB3932142.1"/>
    <property type="molecule type" value="Genomic_DNA"/>
</dbReference>
<dbReference type="Pfam" id="PF00106">
    <property type="entry name" value="adh_short"/>
    <property type="match status" value="1"/>
</dbReference>
<dbReference type="CDD" id="cd05233">
    <property type="entry name" value="SDR_c"/>
    <property type="match status" value="1"/>
</dbReference>
<dbReference type="Gene3D" id="3.40.50.720">
    <property type="entry name" value="NAD(P)-binding Rossmann-like Domain"/>
    <property type="match status" value="1"/>
</dbReference>
<dbReference type="InterPro" id="IPR036291">
    <property type="entry name" value="NAD(P)-bd_dom_sf"/>
</dbReference>
<organism evidence="3 4">
    <name type="scientific">Kaistia hirudinis</name>
    <dbReference type="NCBI Taxonomy" id="1293440"/>
    <lineage>
        <taxon>Bacteria</taxon>
        <taxon>Pseudomonadati</taxon>
        <taxon>Pseudomonadota</taxon>
        <taxon>Alphaproteobacteria</taxon>
        <taxon>Hyphomicrobiales</taxon>
        <taxon>Kaistiaceae</taxon>
        <taxon>Kaistia</taxon>
    </lineage>
</organism>
<dbReference type="FunFam" id="3.40.50.720:FF:000084">
    <property type="entry name" value="Short-chain dehydrogenase reductase"/>
    <property type="match status" value="1"/>
</dbReference>
<dbReference type="Proteomes" id="UP000553963">
    <property type="component" value="Unassembled WGS sequence"/>
</dbReference>
<evidence type="ECO:0000256" key="2">
    <source>
        <dbReference type="RuleBase" id="RU000363"/>
    </source>
</evidence>
<gene>
    <name evidence="3" type="ORF">GGR25_003200</name>
</gene>
<name>A0A840AR68_9HYPH</name>
<protein>
    <submittedName>
        <fullName evidence="3">NAD(P)-dependent dehydrogenase (Short-subunit alcohol dehydrogenase family)</fullName>
    </submittedName>
</protein>
<dbReference type="InterPro" id="IPR002347">
    <property type="entry name" value="SDR_fam"/>
</dbReference>
<accession>A0A840AR68</accession>
<evidence type="ECO:0000313" key="3">
    <source>
        <dbReference type="EMBL" id="MBB3932142.1"/>
    </source>
</evidence>
<dbReference type="PROSITE" id="PS00061">
    <property type="entry name" value="ADH_SHORT"/>
    <property type="match status" value="1"/>
</dbReference>
<dbReference type="AlphaFoldDB" id="A0A840AR68"/>
<dbReference type="GO" id="GO:0016616">
    <property type="term" value="F:oxidoreductase activity, acting on the CH-OH group of donors, NAD or NADP as acceptor"/>
    <property type="evidence" value="ECO:0007669"/>
    <property type="project" value="TreeGrafter"/>
</dbReference>
<evidence type="ECO:0000256" key="1">
    <source>
        <dbReference type="ARBA" id="ARBA00006484"/>
    </source>
</evidence>
<reference evidence="3 4" key="1">
    <citation type="submission" date="2020-08" db="EMBL/GenBank/DDBJ databases">
        <title>Genomic Encyclopedia of Type Strains, Phase IV (KMG-IV): sequencing the most valuable type-strain genomes for metagenomic binning, comparative biology and taxonomic classification.</title>
        <authorList>
            <person name="Goeker M."/>
        </authorList>
    </citation>
    <scope>NUCLEOTIDE SEQUENCE [LARGE SCALE GENOMIC DNA]</scope>
    <source>
        <strain evidence="3 4">DSM 25966</strain>
    </source>
</reference>
<dbReference type="RefSeq" id="WP_183399804.1">
    <property type="nucleotide sequence ID" value="NZ_JACIDS010000004.1"/>
</dbReference>
<dbReference type="PANTHER" id="PTHR42760:SF40">
    <property type="entry name" value="3-OXOACYL-[ACYL-CARRIER-PROTEIN] REDUCTASE, CHLOROPLASTIC"/>
    <property type="match status" value="1"/>
</dbReference>
<keyword evidence="4" id="KW-1185">Reference proteome</keyword>
<evidence type="ECO:0000313" key="4">
    <source>
        <dbReference type="Proteomes" id="UP000553963"/>
    </source>
</evidence>
<dbReference type="GO" id="GO:0030497">
    <property type="term" value="P:fatty acid elongation"/>
    <property type="evidence" value="ECO:0007669"/>
    <property type="project" value="TreeGrafter"/>
</dbReference>
<comment type="caution">
    <text evidence="3">The sequence shown here is derived from an EMBL/GenBank/DDBJ whole genome shotgun (WGS) entry which is preliminary data.</text>
</comment>